<name>A0A2A5ATX2_9GAMM</name>
<protein>
    <recommendedName>
        <fullName evidence="1">Ice-binding protein C-terminal domain-containing protein</fullName>
    </recommendedName>
</protein>
<comment type="caution">
    <text evidence="2">The sequence shown here is derived from an EMBL/GenBank/DDBJ whole genome shotgun (WGS) entry which is preliminary data.</text>
</comment>
<feature type="domain" description="Ice-binding protein C-terminal" evidence="1">
    <location>
        <begin position="211"/>
        <end position="230"/>
    </location>
</feature>
<dbReference type="InterPro" id="IPR013424">
    <property type="entry name" value="Ice-binding_C"/>
</dbReference>
<dbReference type="Pfam" id="PF07589">
    <property type="entry name" value="PEP-CTERM"/>
    <property type="match status" value="1"/>
</dbReference>
<evidence type="ECO:0000259" key="1">
    <source>
        <dbReference type="Pfam" id="PF07589"/>
    </source>
</evidence>
<organism evidence="2 3">
    <name type="scientific">SAR86 cluster bacterium</name>
    <dbReference type="NCBI Taxonomy" id="2030880"/>
    <lineage>
        <taxon>Bacteria</taxon>
        <taxon>Pseudomonadati</taxon>
        <taxon>Pseudomonadota</taxon>
        <taxon>Gammaproteobacteria</taxon>
        <taxon>SAR86 cluster</taxon>
    </lineage>
</organism>
<dbReference type="EMBL" id="NVVJ01000056">
    <property type="protein sequence ID" value="PCJ22590.1"/>
    <property type="molecule type" value="Genomic_DNA"/>
</dbReference>
<dbReference type="NCBIfam" id="TIGR02595">
    <property type="entry name" value="PEP_CTERM"/>
    <property type="match status" value="1"/>
</dbReference>
<evidence type="ECO:0000313" key="2">
    <source>
        <dbReference type="EMBL" id="PCJ22590.1"/>
    </source>
</evidence>
<accession>A0A2A5ATX2</accession>
<reference evidence="3" key="1">
    <citation type="submission" date="2017-08" db="EMBL/GenBank/DDBJ databases">
        <title>A dynamic microbial community with high functional redundancy inhabits the cold, oxic subseafloor aquifer.</title>
        <authorList>
            <person name="Tully B.J."/>
            <person name="Wheat C.G."/>
            <person name="Glazer B.T."/>
            <person name="Huber J.A."/>
        </authorList>
    </citation>
    <scope>NUCLEOTIDE SEQUENCE [LARGE SCALE GENOMIC DNA]</scope>
</reference>
<dbReference type="Proteomes" id="UP000218327">
    <property type="component" value="Unassembled WGS sequence"/>
</dbReference>
<gene>
    <name evidence="2" type="ORF">COA96_13965</name>
</gene>
<proteinExistence type="predicted"/>
<sequence>MALSPSVFAGVISFDVTNKAPGALANPDYGLRLDDLFTSPTNSNWTFSFDSSDGASVQMDVDTDNSTVRIYGTVFGGRDVGSAWDSGTTASWELDFLYSDGVTITDAVAGYWSLDYNADNYGSLKLLDDIDLDGDSNSDLDRYLGIGDYHGGDFVASAGPAPQGPFVSAWLENTDGFIDNIDNLAGETYYRPNGGGCCMDFGFRADLQPESVPEPAPLLLLAFGLLGLGLIQHRRKA</sequence>
<evidence type="ECO:0000313" key="3">
    <source>
        <dbReference type="Proteomes" id="UP000218327"/>
    </source>
</evidence>
<dbReference type="AlphaFoldDB" id="A0A2A5ATX2"/>